<comment type="caution">
    <text evidence="2">The sequence shown here is derived from an EMBL/GenBank/DDBJ whole genome shotgun (WGS) entry which is preliminary data.</text>
</comment>
<keyword evidence="1" id="KW-0472">Membrane</keyword>
<gene>
    <name evidence="2" type="ORF">Q8791_21210</name>
</gene>
<keyword evidence="1" id="KW-1133">Transmembrane helix</keyword>
<feature type="transmembrane region" description="Helical" evidence="1">
    <location>
        <begin position="114"/>
        <end position="139"/>
    </location>
</feature>
<protein>
    <recommendedName>
        <fullName evidence="4">Integral membrane protein</fullName>
    </recommendedName>
</protein>
<accession>A0ABU7KCJ3</accession>
<dbReference type="Proteomes" id="UP001356095">
    <property type="component" value="Unassembled WGS sequence"/>
</dbReference>
<keyword evidence="1" id="KW-0812">Transmembrane</keyword>
<feature type="transmembrane region" description="Helical" evidence="1">
    <location>
        <begin position="12"/>
        <end position="38"/>
    </location>
</feature>
<feature type="transmembrane region" description="Helical" evidence="1">
    <location>
        <begin position="44"/>
        <end position="65"/>
    </location>
</feature>
<reference evidence="2 3" key="1">
    <citation type="submission" date="2023-08" db="EMBL/GenBank/DDBJ databases">
        <authorList>
            <person name="Girao M."/>
            <person name="Carvalho M.F."/>
        </authorList>
    </citation>
    <scope>NUCLEOTIDE SEQUENCE [LARGE SCALE GENOMIC DNA]</scope>
    <source>
        <strain evidence="2 3">CT-R113</strain>
    </source>
</reference>
<dbReference type="RefSeq" id="WP_330093506.1">
    <property type="nucleotide sequence ID" value="NZ_JAUZMY010000022.1"/>
</dbReference>
<evidence type="ECO:0000256" key="1">
    <source>
        <dbReference type="SAM" id="Phobius"/>
    </source>
</evidence>
<evidence type="ECO:0000313" key="2">
    <source>
        <dbReference type="EMBL" id="MEE2039742.1"/>
    </source>
</evidence>
<feature type="transmembrane region" description="Helical" evidence="1">
    <location>
        <begin position="86"/>
        <end position="108"/>
    </location>
</feature>
<keyword evidence="3" id="KW-1185">Reference proteome</keyword>
<dbReference type="EMBL" id="JAUZMY010000022">
    <property type="protein sequence ID" value="MEE2039742.1"/>
    <property type="molecule type" value="Genomic_DNA"/>
</dbReference>
<sequence>MTLERGNAFTPVASATMIWPWTTSVLGGAAGGALFFLLNLGAGALTSGLTAAVIFFALIGGVGGVMRKKADRRGRRYAATYPFRYAAVPAAVGGAGYAIVSYASGILAAPIAGLFGALFGGLLVAAAIWVTVGLIAMVVGNKNA</sequence>
<evidence type="ECO:0008006" key="4">
    <source>
        <dbReference type="Google" id="ProtNLM"/>
    </source>
</evidence>
<evidence type="ECO:0000313" key="3">
    <source>
        <dbReference type="Proteomes" id="UP001356095"/>
    </source>
</evidence>
<name>A0ABU7KCJ3_9ACTN</name>
<organism evidence="2 3">
    <name type="scientific">Nocardiopsis codii</name>
    <dbReference type="NCBI Taxonomy" id="3065942"/>
    <lineage>
        <taxon>Bacteria</taxon>
        <taxon>Bacillati</taxon>
        <taxon>Actinomycetota</taxon>
        <taxon>Actinomycetes</taxon>
        <taxon>Streptosporangiales</taxon>
        <taxon>Nocardiopsidaceae</taxon>
        <taxon>Nocardiopsis</taxon>
    </lineage>
</organism>
<proteinExistence type="predicted"/>